<dbReference type="CDD" id="cd18787">
    <property type="entry name" value="SF2_C_DEAD"/>
    <property type="match status" value="1"/>
</dbReference>
<dbReference type="SUPFAM" id="SSF52540">
    <property type="entry name" value="P-loop containing nucleoside triphosphate hydrolases"/>
    <property type="match status" value="1"/>
</dbReference>
<evidence type="ECO:0000256" key="1">
    <source>
        <dbReference type="ARBA" id="ARBA00022741"/>
    </source>
</evidence>
<feature type="compositionally biased region" description="Low complexity" evidence="7">
    <location>
        <begin position="397"/>
        <end position="415"/>
    </location>
</feature>
<dbReference type="InterPro" id="IPR000629">
    <property type="entry name" value="RNA-helicase_DEAD-box_CS"/>
</dbReference>
<dbReference type="RefSeq" id="WP_319924455.1">
    <property type="nucleotide sequence ID" value="NZ_VCDP01000002.1"/>
</dbReference>
<keyword evidence="4 5" id="KW-0067">ATP-binding</keyword>
<feature type="compositionally biased region" description="Polar residues" evidence="7">
    <location>
        <begin position="471"/>
        <end position="490"/>
    </location>
</feature>
<comment type="caution">
    <text evidence="11">The sequence shown here is derived from an EMBL/GenBank/DDBJ whole genome shotgun (WGS) entry which is preliminary data.</text>
</comment>
<evidence type="ECO:0000313" key="11">
    <source>
        <dbReference type="EMBL" id="MDX7997720.1"/>
    </source>
</evidence>
<dbReference type="InterPro" id="IPR044742">
    <property type="entry name" value="DEAD/DEAH_RhlB"/>
</dbReference>
<dbReference type="CDD" id="cd00268">
    <property type="entry name" value="DEADc"/>
    <property type="match status" value="1"/>
</dbReference>
<name>A0ABU4SGD5_9GAMM</name>
<keyword evidence="5" id="KW-0690">Ribosome biogenesis</keyword>
<dbReference type="GO" id="GO:0003724">
    <property type="term" value="F:RNA helicase activity"/>
    <property type="evidence" value="ECO:0007669"/>
    <property type="project" value="UniProtKB-EC"/>
</dbReference>
<dbReference type="EC" id="3.6.4.13" evidence="5"/>
<feature type="domain" description="Helicase ATP-binding" evidence="8">
    <location>
        <begin position="32"/>
        <end position="208"/>
    </location>
</feature>
<evidence type="ECO:0000256" key="3">
    <source>
        <dbReference type="ARBA" id="ARBA00022806"/>
    </source>
</evidence>
<comment type="similarity">
    <text evidence="5">Belongs to the DEAD box helicase family. RhlE subfamily.</text>
</comment>
<feature type="short sequence motif" description="Q motif" evidence="6">
    <location>
        <begin position="1"/>
        <end position="29"/>
    </location>
</feature>
<protein>
    <recommendedName>
        <fullName evidence="5">ATP-dependent RNA helicase RhlE</fullName>
        <ecNumber evidence="5">3.6.4.13</ecNumber>
    </recommendedName>
</protein>
<feature type="region of interest" description="Disordered" evidence="7">
    <location>
        <begin position="373"/>
        <end position="490"/>
    </location>
</feature>
<evidence type="ECO:0000256" key="6">
    <source>
        <dbReference type="PROSITE-ProRule" id="PRU00552"/>
    </source>
</evidence>
<dbReference type="HAMAP" id="MF_00968">
    <property type="entry name" value="DEAD_helicase_RhlE"/>
    <property type="match status" value="1"/>
</dbReference>
<evidence type="ECO:0000256" key="2">
    <source>
        <dbReference type="ARBA" id="ARBA00022801"/>
    </source>
</evidence>
<dbReference type="InterPro" id="IPR001650">
    <property type="entry name" value="Helicase_C-like"/>
</dbReference>
<dbReference type="SMART" id="SM00487">
    <property type="entry name" value="DEXDc"/>
    <property type="match status" value="1"/>
</dbReference>
<dbReference type="InterPro" id="IPR027417">
    <property type="entry name" value="P-loop_NTPase"/>
</dbReference>
<keyword evidence="3 5" id="KW-0347">Helicase</keyword>
<accession>A0ABU4SGD5</accession>
<dbReference type="InterPro" id="IPR014014">
    <property type="entry name" value="RNA_helicase_DEAD_Q_motif"/>
</dbReference>
<evidence type="ECO:0000256" key="5">
    <source>
        <dbReference type="HAMAP-Rule" id="MF_00968"/>
    </source>
</evidence>
<dbReference type="Pfam" id="PF00271">
    <property type="entry name" value="Helicase_C"/>
    <property type="match status" value="1"/>
</dbReference>
<dbReference type="Gene3D" id="3.40.50.300">
    <property type="entry name" value="P-loop containing nucleotide triphosphate hydrolases"/>
    <property type="match status" value="2"/>
</dbReference>
<feature type="domain" description="Helicase C-terminal" evidence="9">
    <location>
        <begin position="219"/>
        <end position="381"/>
    </location>
</feature>
<dbReference type="Proteomes" id="UP001271640">
    <property type="component" value="Unassembled WGS sequence"/>
</dbReference>
<dbReference type="InterPro" id="IPR050079">
    <property type="entry name" value="DEAD_box_RNA_helicase"/>
</dbReference>
<sequence>MNFESLGLKADILRAVEEQGYAEPTPIQQQAIPVVLSGKDLLASAQTGTGKTAGFTLPILQLLSESPIQAKNRRPVRALILTPTRELAAQVGENVRNYSKYLGLRSFVVFGGVSINPQMMKLRGGVDILVATPGRLLDLEHQNAVDLSRVEILILDEADRMLDMGFIHDIRRVLNKLPAKRQNLLFSATFSDEIKGFANKLLHDPVSVEVARRNSASEQIAQSIHFVDKKRKSELLSHMIGSQNWQQVLVFTRTKHGANRLAEQLNKDGVTAAAIHGNKSQGARTRALADFKTGQIRALVATDIAARGLDIDQLPHVVNYELPNVAEDYVHRIGRTGRADATGQAISLICVDEHKLLKDIERLLKREIPRIALPGYEPDPSIKAEPIQNGRNDRGNSPRGNSSHGNSSRGNSSRNSRSRDNDSNGNSPWGSGSRDNHSRSEQSQSQRSNGKQGHSKPNQASQNGDRPRSQGAPSRQRNTTKAPRTTTSRD</sequence>
<evidence type="ECO:0000313" key="12">
    <source>
        <dbReference type="Proteomes" id="UP001271640"/>
    </source>
</evidence>
<dbReference type="PROSITE" id="PS00039">
    <property type="entry name" value="DEAD_ATP_HELICASE"/>
    <property type="match status" value="1"/>
</dbReference>
<dbReference type="Pfam" id="PF00270">
    <property type="entry name" value="DEAD"/>
    <property type="match status" value="1"/>
</dbReference>
<dbReference type="InterPro" id="IPR011545">
    <property type="entry name" value="DEAD/DEAH_box_helicase_dom"/>
</dbReference>
<dbReference type="PROSITE" id="PS51192">
    <property type="entry name" value="HELICASE_ATP_BIND_1"/>
    <property type="match status" value="1"/>
</dbReference>
<gene>
    <name evidence="5 11" type="primary">rhlE</name>
    <name evidence="11" type="ORF">FE394_00535</name>
</gene>
<dbReference type="NCBIfam" id="NF007882">
    <property type="entry name" value="PRK10590.1"/>
    <property type="match status" value="1"/>
</dbReference>
<dbReference type="PANTHER" id="PTHR47959">
    <property type="entry name" value="ATP-DEPENDENT RNA HELICASE RHLE-RELATED"/>
    <property type="match status" value="1"/>
</dbReference>
<organism evidence="11 12">
    <name type="scientific">Xenorhabdus littoralis</name>
    <dbReference type="NCBI Taxonomy" id="2582835"/>
    <lineage>
        <taxon>Bacteria</taxon>
        <taxon>Pseudomonadati</taxon>
        <taxon>Pseudomonadota</taxon>
        <taxon>Gammaproteobacteria</taxon>
        <taxon>Enterobacterales</taxon>
        <taxon>Morganellaceae</taxon>
        <taxon>Xenorhabdus</taxon>
    </lineage>
</organism>
<keyword evidence="5" id="KW-0963">Cytoplasm</keyword>
<comment type="subcellular location">
    <subcellularLocation>
        <location evidence="5">Cytoplasm</location>
    </subcellularLocation>
</comment>
<feature type="compositionally biased region" description="Polar residues" evidence="7">
    <location>
        <begin position="449"/>
        <end position="464"/>
    </location>
</feature>
<dbReference type="GO" id="GO:0016787">
    <property type="term" value="F:hydrolase activity"/>
    <property type="evidence" value="ECO:0007669"/>
    <property type="project" value="UniProtKB-KW"/>
</dbReference>
<keyword evidence="1 5" id="KW-0547">Nucleotide-binding</keyword>
<feature type="domain" description="DEAD-box RNA helicase Q" evidence="10">
    <location>
        <begin position="1"/>
        <end position="29"/>
    </location>
</feature>
<proteinExistence type="inferred from homology"/>
<evidence type="ECO:0000256" key="4">
    <source>
        <dbReference type="ARBA" id="ARBA00022840"/>
    </source>
</evidence>
<dbReference type="PROSITE" id="PS51194">
    <property type="entry name" value="HELICASE_CTER"/>
    <property type="match status" value="1"/>
</dbReference>
<dbReference type="InterPro" id="IPR014001">
    <property type="entry name" value="Helicase_ATP-bd"/>
</dbReference>
<dbReference type="SMART" id="SM00490">
    <property type="entry name" value="HELICc"/>
    <property type="match status" value="1"/>
</dbReference>
<dbReference type="EMBL" id="VCDP01000002">
    <property type="protein sequence ID" value="MDX7997720.1"/>
    <property type="molecule type" value="Genomic_DNA"/>
</dbReference>
<evidence type="ECO:0000259" key="8">
    <source>
        <dbReference type="PROSITE" id="PS51192"/>
    </source>
</evidence>
<dbReference type="PROSITE" id="PS51195">
    <property type="entry name" value="Q_MOTIF"/>
    <property type="match status" value="1"/>
</dbReference>
<comment type="catalytic activity">
    <reaction evidence="5">
        <text>ATP + H2O = ADP + phosphate + H(+)</text>
        <dbReference type="Rhea" id="RHEA:13065"/>
        <dbReference type="ChEBI" id="CHEBI:15377"/>
        <dbReference type="ChEBI" id="CHEBI:15378"/>
        <dbReference type="ChEBI" id="CHEBI:30616"/>
        <dbReference type="ChEBI" id="CHEBI:43474"/>
        <dbReference type="ChEBI" id="CHEBI:456216"/>
        <dbReference type="EC" id="3.6.4.13"/>
    </reaction>
</comment>
<evidence type="ECO:0000256" key="7">
    <source>
        <dbReference type="SAM" id="MobiDB-lite"/>
    </source>
</evidence>
<keyword evidence="12" id="KW-1185">Reference proteome</keyword>
<evidence type="ECO:0000259" key="9">
    <source>
        <dbReference type="PROSITE" id="PS51194"/>
    </source>
</evidence>
<reference evidence="12" key="1">
    <citation type="journal article" date="2024" name="Toxins">
        <title>Genome Sequence Analysis of Native Xenorhabdus Strains Isolated from Entomopathogenic Nematodes in Argentina.</title>
        <authorList>
            <person name="Palma L."/>
            <person name="Frizzo L."/>
            <person name="Kaiser S."/>
            <person name="Berry C."/>
            <person name="Caballero P."/>
            <person name="Bode H.B."/>
            <person name="Del Valle E.E."/>
        </authorList>
    </citation>
    <scope>NUCLEOTIDE SEQUENCE [LARGE SCALE GENOMIC DNA]</scope>
    <source>
        <strain evidence="12">Reich</strain>
    </source>
</reference>
<dbReference type="PANTHER" id="PTHR47959:SF13">
    <property type="entry name" value="ATP-DEPENDENT RNA HELICASE RHLE"/>
    <property type="match status" value="1"/>
</dbReference>
<comment type="function">
    <text evidence="5">DEAD-box RNA helicase involved in ribosome assembly. Has RNA-dependent ATPase activity and unwinds double-stranded RNA.</text>
</comment>
<keyword evidence="2 5" id="KW-0378">Hydrolase</keyword>
<dbReference type="InterPro" id="IPR028622">
    <property type="entry name" value="DEAD_helicase_RhlE"/>
</dbReference>
<evidence type="ECO:0000259" key="10">
    <source>
        <dbReference type="PROSITE" id="PS51195"/>
    </source>
</evidence>